<dbReference type="PROSITE" id="PS50850">
    <property type="entry name" value="MFS"/>
    <property type="match status" value="1"/>
</dbReference>
<dbReference type="InterPro" id="IPR011701">
    <property type="entry name" value="MFS"/>
</dbReference>
<feature type="domain" description="Major facilitator superfamily (MFS) profile" evidence="8">
    <location>
        <begin position="14"/>
        <end position="420"/>
    </location>
</feature>
<keyword evidence="3" id="KW-1003">Cell membrane</keyword>
<keyword evidence="2" id="KW-0813">Transport</keyword>
<dbReference type="PROSITE" id="PS00216">
    <property type="entry name" value="SUGAR_TRANSPORT_1"/>
    <property type="match status" value="1"/>
</dbReference>
<dbReference type="SUPFAM" id="SSF103473">
    <property type="entry name" value="MFS general substrate transporter"/>
    <property type="match status" value="1"/>
</dbReference>
<evidence type="ECO:0000313" key="10">
    <source>
        <dbReference type="Proteomes" id="UP001589788"/>
    </source>
</evidence>
<proteinExistence type="predicted"/>
<evidence type="ECO:0000256" key="4">
    <source>
        <dbReference type="ARBA" id="ARBA00022692"/>
    </source>
</evidence>
<dbReference type="InterPro" id="IPR020846">
    <property type="entry name" value="MFS_dom"/>
</dbReference>
<feature type="transmembrane region" description="Helical" evidence="7">
    <location>
        <begin position="82"/>
        <end position="104"/>
    </location>
</feature>
<feature type="transmembrane region" description="Helical" evidence="7">
    <location>
        <begin position="280"/>
        <end position="300"/>
    </location>
</feature>
<evidence type="ECO:0000313" key="9">
    <source>
        <dbReference type="EMBL" id="MFC0080760.1"/>
    </source>
</evidence>
<dbReference type="Proteomes" id="UP001589788">
    <property type="component" value="Unassembled WGS sequence"/>
</dbReference>
<feature type="transmembrane region" description="Helical" evidence="7">
    <location>
        <begin position="372"/>
        <end position="391"/>
    </location>
</feature>
<sequence length="439" mass="45919">MAGHRLGLRENLWQFSIFTAITLLIGVTIGVERVALPPLARHAFGITSVLYTVSFISAFGLVKSAMNLVAGRLSDRRGRKAILLVGWAFALPYAVLIIVATAWWQVIVANLFLGVNQALTWTMSVTAKIDLVGPTNRGLAVGIDESAGYVGVGLGGLAAGLLVSADGLRPSPYLLALGVVVLGALVTAGPARETLPFAHAEAREQAARLGPTLDEQAASPASRPAVPHLRRLAAYMSRRDRSMLAVCQAGLLNKFADSLVAAFFPLYLVRRGMGLAEVGLLVGVYAWVWGLGQVAAGALADRLGRKLPITSGTFLIAAGLALFVATSVHPVWFAGAALMGIGMALAYPNLITAVGDTADPAWRGGALGVYRLWRDGGYAIGPLVLGGIAAAGGIGAAIWAGVGLVGASGLVLLVWLAETDPKRRRQPPAWQQHPEWVAP</sequence>
<feature type="transmembrane region" description="Helical" evidence="7">
    <location>
        <begin position="173"/>
        <end position="191"/>
    </location>
</feature>
<keyword evidence="5 7" id="KW-1133">Transmembrane helix</keyword>
<evidence type="ECO:0000256" key="5">
    <source>
        <dbReference type="ARBA" id="ARBA00022989"/>
    </source>
</evidence>
<feature type="transmembrane region" description="Helical" evidence="7">
    <location>
        <begin position="43"/>
        <end position="62"/>
    </location>
</feature>
<dbReference type="PANTHER" id="PTHR23517:SF3">
    <property type="entry name" value="INTEGRAL MEMBRANE TRANSPORT PROTEIN"/>
    <property type="match status" value="1"/>
</dbReference>
<comment type="subcellular location">
    <subcellularLocation>
        <location evidence="1">Cell membrane</location>
        <topology evidence="1">Multi-pass membrane protein</topology>
    </subcellularLocation>
</comment>
<dbReference type="Gene3D" id="1.20.1250.20">
    <property type="entry name" value="MFS general substrate transporter like domains"/>
    <property type="match status" value="2"/>
</dbReference>
<gene>
    <name evidence="9" type="ORF">ACFFRE_01130</name>
</gene>
<dbReference type="EMBL" id="JBHLYQ010000004">
    <property type="protein sequence ID" value="MFC0080760.1"/>
    <property type="molecule type" value="Genomic_DNA"/>
</dbReference>
<accession>A0ABV6BZA9</accession>
<evidence type="ECO:0000256" key="3">
    <source>
        <dbReference type="ARBA" id="ARBA00022475"/>
    </source>
</evidence>
<evidence type="ECO:0000256" key="1">
    <source>
        <dbReference type="ARBA" id="ARBA00004651"/>
    </source>
</evidence>
<dbReference type="InterPro" id="IPR050171">
    <property type="entry name" value="MFS_Transporters"/>
</dbReference>
<dbReference type="RefSeq" id="WP_377787284.1">
    <property type="nucleotide sequence ID" value="NZ_JBHLYQ010000004.1"/>
</dbReference>
<feature type="transmembrane region" description="Helical" evidence="7">
    <location>
        <begin position="12"/>
        <end position="31"/>
    </location>
</feature>
<keyword evidence="4 7" id="KW-0812">Transmembrane</keyword>
<keyword evidence="10" id="KW-1185">Reference proteome</keyword>
<keyword evidence="6 7" id="KW-0472">Membrane</keyword>
<protein>
    <submittedName>
        <fullName evidence="9">MFS transporter</fullName>
    </submittedName>
</protein>
<comment type="caution">
    <text evidence="9">The sequence shown here is derived from an EMBL/GenBank/DDBJ whole genome shotgun (WGS) entry which is preliminary data.</text>
</comment>
<evidence type="ECO:0000256" key="2">
    <source>
        <dbReference type="ARBA" id="ARBA00022448"/>
    </source>
</evidence>
<evidence type="ECO:0000256" key="7">
    <source>
        <dbReference type="SAM" id="Phobius"/>
    </source>
</evidence>
<organism evidence="9 10">
    <name type="scientific">Aciditerrimonas ferrireducens</name>
    <dbReference type="NCBI Taxonomy" id="667306"/>
    <lineage>
        <taxon>Bacteria</taxon>
        <taxon>Bacillati</taxon>
        <taxon>Actinomycetota</taxon>
        <taxon>Acidimicrobiia</taxon>
        <taxon>Acidimicrobiales</taxon>
        <taxon>Acidimicrobiaceae</taxon>
        <taxon>Aciditerrimonas</taxon>
    </lineage>
</organism>
<evidence type="ECO:0000256" key="6">
    <source>
        <dbReference type="ARBA" id="ARBA00023136"/>
    </source>
</evidence>
<feature type="transmembrane region" description="Helical" evidence="7">
    <location>
        <begin position="331"/>
        <end position="351"/>
    </location>
</feature>
<reference evidence="9 10" key="1">
    <citation type="submission" date="2024-09" db="EMBL/GenBank/DDBJ databases">
        <authorList>
            <person name="Sun Q."/>
            <person name="Mori K."/>
        </authorList>
    </citation>
    <scope>NUCLEOTIDE SEQUENCE [LARGE SCALE GENOMIC DNA]</scope>
    <source>
        <strain evidence="9 10">JCM 15389</strain>
    </source>
</reference>
<evidence type="ECO:0000259" key="8">
    <source>
        <dbReference type="PROSITE" id="PS50850"/>
    </source>
</evidence>
<dbReference type="Pfam" id="PF07690">
    <property type="entry name" value="MFS_1"/>
    <property type="match status" value="2"/>
</dbReference>
<dbReference type="PANTHER" id="PTHR23517">
    <property type="entry name" value="RESISTANCE PROTEIN MDTM, PUTATIVE-RELATED-RELATED"/>
    <property type="match status" value="1"/>
</dbReference>
<name>A0ABV6BZA9_9ACTN</name>
<dbReference type="InterPro" id="IPR005829">
    <property type="entry name" value="Sugar_transporter_CS"/>
</dbReference>
<feature type="transmembrane region" description="Helical" evidence="7">
    <location>
        <begin position="307"/>
        <end position="325"/>
    </location>
</feature>
<feature type="transmembrane region" description="Helical" evidence="7">
    <location>
        <begin position="397"/>
        <end position="417"/>
    </location>
</feature>
<dbReference type="InterPro" id="IPR036259">
    <property type="entry name" value="MFS_trans_sf"/>
</dbReference>